<evidence type="ECO:0000313" key="2">
    <source>
        <dbReference type="Proteomes" id="UP000306888"/>
    </source>
</evidence>
<dbReference type="Pfam" id="PF05635">
    <property type="entry name" value="23S_rRNA_IVP"/>
    <property type="match status" value="1"/>
</dbReference>
<dbReference type="RefSeq" id="WP_136007805.1">
    <property type="nucleotide sequence ID" value="NZ_SRYR01000010.1"/>
</dbReference>
<organism evidence="1 2">
    <name type="scientific">Clostridium sartagoforme</name>
    <dbReference type="NCBI Taxonomy" id="84031"/>
    <lineage>
        <taxon>Bacteria</taxon>
        <taxon>Bacillati</taxon>
        <taxon>Bacillota</taxon>
        <taxon>Clostridia</taxon>
        <taxon>Eubacteriales</taxon>
        <taxon>Clostridiaceae</taxon>
        <taxon>Clostridium</taxon>
    </lineage>
</organism>
<keyword evidence="2" id="KW-1185">Reference proteome</keyword>
<name>A0A4S2DFW1_9CLOT</name>
<dbReference type="PANTHER" id="PTHR38471:SF2">
    <property type="entry name" value="FOUR HELIX BUNDLE PROTEIN"/>
    <property type="match status" value="1"/>
</dbReference>
<evidence type="ECO:0000313" key="1">
    <source>
        <dbReference type="EMBL" id="TGY40916.1"/>
    </source>
</evidence>
<dbReference type="OrthoDB" id="285993at2"/>
<dbReference type="Gene3D" id="1.20.1440.60">
    <property type="entry name" value="23S rRNA-intervening sequence"/>
    <property type="match status" value="1"/>
</dbReference>
<dbReference type="EMBL" id="SRYR01000010">
    <property type="protein sequence ID" value="TGY40916.1"/>
    <property type="molecule type" value="Genomic_DNA"/>
</dbReference>
<accession>A0A4S2DFW1</accession>
<dbReference type="Proteomes" id="UP000306888">
    <property type="component" value="Unassembled WGS sequence"/>
</dbReference>
<reference evidence="1 2" key="1">
    <citation type="submission" date="2019-04" db="EMBL/GenBank/DDBJ databases">
        <title>Microbes associate with the intestines of laboratory mice.</title>
        <authorList>
            <person name="Navarre W."/>
            <person name="Wong E."/>
            <person name="Huang K."/>
            <person name="Tropini C."/>
            <person name="Ng K."/>
            <person name="Yu B."/>
        </authorList>
    </citation>
    <scope>NUCLEOTIDE SEQUENCE [LARGE SCALE GENOMIC DNA]</scope>
    <source>
        <strain evidence="1 2">NM50_B9-20</strain>
    </source>
</reference>
<dbReference type="AlphaFoldDB" id="A0A4S2DFW1"/>
<dbReference type="PIRSF" id="PIRSF035652">
    <property type="entry name" value="CHP02436"/>
    <property type="match status" value="1"/>
</dbReference>
<sequence length="115" mass="13353">MKNAILEKSFNFSLDIVKLYLKLKNEKEYILSKQLVRSAISIGANVTEAQYAQSKKDFISKMSIALKEANESEYWINLLSKAEIINEDEYKKYIKDCIEVKILLINIVRKSKEIS</sequence>
<dbReference type="PANTHER" id="PTHR38471">
    <property type="entry name" value="FOUR HELIX BUNDLE PROTEIN"/>
    <property type="match status" value="1"/>
</dbReference>
<dbReference type="InterPro" id="IPR036583">
    <property type="entry name" value="23S_rRNA_IVS_sf"/>
</dbReference>
<protein>
    <submittedName>
        <fullName evidence="1">Four helix bundle protein</fullName>
    </submittedName>
</protein>
<dbReference type="SUPFAM" id="SSF158446">
    <property type="entry name" value="IVS-encoded protein-like"/>
    <property type="match status" value="1"/>
</dbReference>
<gene>
    <name evidence="1" type="ORF">E5347_13745</name>
</gene>
<comment type="caution">
    <text evidence="1">The sequence shown here is derived from an EMBL/GenBank/DDBJ whole genome shotgun (WGS) entry which is preliminary data.</text>
</comment>
<dbReference type="InterPro" id="IPR012657">
    <property type="entry name" value="23S_rRNA-intervening_sequence"/>
</dbReference>
<proteinExistence type="predicted"/>
<dbReference type="NCBIfam" id="TIGR02436">
    <property type="entry name" value="four helix bundle protein"/>
    <property type="match status" value="1"/>
</dbReference>